<dbReference type="GO" id="GO:0016787">
    <property type="term" value="F:hydrolase activity"/>
    <property type="evidence" value="ECO:0007669"/>
    <property type="project" value="UniProtKB-KW"/>
</dbReference>
<accession>A0A6M0SB05</accession>
<dbReference type="InterPro" id="IPR008201">
    <property type="entry name" value="HepT-like"/>
</dbReference>
<evidence type="ECO:0000313" key="6">
    <source>
        <dbReference type="EMBL" id="NEZ65161.1"/>
    </source>
</evidence>
<evidence type="ECO:0000313" key="7">
    <source>
        <dbReference type="Proteomes" id="UP000473574"/>
    </source>
</evidence>
<dbReference type="EMBL" id="QZCE01000002">
    <property type="protein sequence ID" value="NEZ65161.1"/>
    <property type="molecule type" value="Genomic_DNA"/>
</dbReference>
<dbReference type="RefSeq" id="WP_163666046.1">
    <property type="nucleotide sequence ID" value="NZ_QZCE01000002.1"/>
</dbReference>
<dbReference type="GO" id="GO:0110001">
    <property type="term" value="C:toxin-antitoxin complex"/>
    <property type="evidence" value="ECO:0007669"/>
    <property type="project" value="InterPro"/>
</dbReference>
<dbReference type="Pfam" id="PF01934">
    <property type="entry name" value="HepT-like"/>
    <property type="match status" value="1"/>
</dbReference>
<keyword evidence="2" id="KW-1277">Toxin-antitoxin system</keyword>
<dbReference type="PANTHER" id="PTHR34139">
    <property type="entry name" value="UPF0331 PROTEIN MJ0127"/>
    <property type="match status" value="1"/>
</dbReference>
<proteinExistence type="predicted"/>
<gene>
    <name evidence="6" type="ORF">D0962_20685</name>
</gene>
<evidence type="ECO:0000256" key="5">
    <source>
        <dbReference type="ARBA" id="ARBA00022801"/>
    </source>
</evidence>
<keyword evidence="3" id="KW-0540">Nuclease</keyword>
<organism evidence="6 7">
    <name type="scientific">Adonisia turfae CCMR0082</name>
    <dbReference type="NCBI Taxonomy" id="2304604"/>
    <lineage>
        <taxon>Bacteria</taxon>
        <taxon>Bacillati</taxon>
        <taxon>Cyanobacteriota</taxon>
        <taxon>Adonisia</taxon>
        <taxon>Adonisia turfae</taxon>
    </lineage>
</organism>
<sequence length="121" mass="13835">MTQHFIAHVIYILESIESIAMFAADSPDGLSDQKTYDAVLYRIQTLAESACKLPDDIKQAHPTVPWRNFLTMRNAIAHDYLGNVFPEDIQRFIECEVALLQAAMQKQLPEWKTLLARLQDS</sequence>
<comment type="caution">
    <text evidence="6">The sequence shown here is derived from an EMBL/GenBank/DDBJ whole genome shotgun (WGS) entry which is preliminary data.</text>
</comment>
<protein>
    <submittedName>
        <fullName evidence="6">DUF86 domain-containing protein</fullName>
    </submittedName>
</protein>
<evidence type="ECO:0000256" key="3">
    <source>
        <dbReference type="ARBA" id="ARBA00022722"/>
    </source>
</evidence>
<keyword evidence="5" id="KW-0378">Hydrolase</keyword>
<evidence type="ECO:0000256" key="4">
    <source>
        <dbReference type="ARBA" id="ARBA00022741"/>
    </source>
</evidence>
<evidence type="ECO:0000256" key="2">
    <source>
        <dbReference type="ARBA" id="ARBA00022649"/>
    </source>
</evidence>
<evidence type="ECO:0000256" key="1">
    <source>
        <dbReference type="ARBA" id="ARBA00022553"/>
    </source>
</evidence>
<dbReference type="GO" id="GO:0004540">
    <property type="term" value="F:RNA nuclease activity"/>
    <property type="evidence" value="ECO:0007669"/>
    <property type="project" value="InterPro"/>
</dbReference>
<dbReference type="Proteomes" id="UP000473574">
    <property type="component" value="Unassembled WGS sequence"/>
</dbReference>
<keyword evidence="4" id="KW-0547">Nucleotide-binding</keyword>
<dbReference type="GO" id="GO:0000166">
    <property type="term" value="F:nucleotide binding"/>
    <property type="evidence" value="ECO:0007669"/>
    <property type="project" value="UniProtKB-KW"/>
</dbReference>
<name>A0A6M0SB05_9CYAN</name>
<keyword evidence="1" id="KW-0597">Phosphoprotein</keyword>
<reference evidence="6 7" key="1">
    <citation type="journal article" date="2020" name="Microb. Ecol.">
        <title>Ecogenomics of the Marine Benthic Filamentous Cyanobacterium Adonisia.</title>
        <authorList>
            <person name="Walter J.M."/>
            <person name="Coutinho F.H."/>
            <person name="Leomil L."/>
            <person name="Hargreaves P.I."/>
            <person name="Campeao M.E."/>
            <person name="Vieira V.V."/>
            <person name="Silva B.S."/>
            <person name="Fistarol G.O."/>
            <person name="Salomon P.S."/>
            <person name="Sawabe T."/>
            <person name="Mino S."/>
            <person name="Hosokawa M."/>
            <person name="Miyashita H."/>
            <person name="Maruyama F."/>
            <person name="van Verk M.C."/>
            <person name="Dutilh B.E."/>
            <person name="Thompson C.C."/>
            <person name="Thompson F.L."/>
        </authorList>
    </citation>
    <scope>NUCLEOTIDE SEQUENCE [LARGE SCALE GENOMIC DNA]</scope>
    <source>
        <strain evidence="6 7">CCMR0082</strain>
    </source>
</reference>
<dbReference type="PANTHER" id="PTHR34139:SF1">
    <property type="entry name" value="RNASE MJ1380-RELATED"/>
    <property type="match status" value="1"/>
</dbReference>
<dbReference type="AlphaFoldDB" id="A0A6M0SB05"/>
<dbReference type="InterPro" id="IPR051813">
    <property type="entry name" value="HepT_RNase_toxin"/>
</dbReference>